<dbReference type="AlphaFoldDB" id="A0ABD5S1W6"/>
<reference evidence="2 3" key="1">
    <citation type="journal article" date="2019" name="Int. J. Syst. Evol. Microbiol.">
        <title>The Global Catalogue of Microorganisms (GCM) 10K type strain sequencing project: providing services to taxonomists for standard genome sequencing and annotation.</title>
        <authorList>
            <consortium name="The Broad Institute Genomics Platform"/>
            <consortium name="The Broad Institute Genome Sequencing Center for Infectious Disease"/>
            <person name="Wu L."/>
            <person name="Ma J."/>
        </authorList>
    </citation>
    <scope>NUCLEOTIDE SEQUENCE [LARGE SCALE GENOMIC DNA]</scope>
    <source>
        <strain evidence="2 3">NBRC 111368</strain>
    </source>
</reference>
<evidence type="ECO:0000256" key="1">
    <source>
        <dbReference type="SAM" id="MobiDB-lite"/>
    </source>
</evidence>
<organism evidence="2 3">
    <name type="scientific">Halobium palmae</name>
    <dbReference type="NCBI Taxonomy" id="1776492"/>
    <lineage>
        <taxon>Archaea</taxon>
        <taxon>Methanobacteriati</taxon>
        <taxon>Methanobacteriota</taxon>
        <taxon>Stenosarchaea group</taxon>
        <taxon>Halobacteria</taxon>
        <taxon>Halobacteriales</taxon>
        <taxon>Haloferacaceae</taxon>
        <taxon>Halobium</taxon>
    </lineage>
</organism>
<accession>A0ABD5S1W6</accession>
<protein>
    <submittedName>
        <fullName evidence="2">Uncharacterized protein</fullName>
    </submittedName>
</protein>
<dbReference type="EMBL" id="JBHSWU010000651">
    <property type="protein sequence ID" value="MFC6725684.1"/>
    <property type="molecule type" value="Genomic_DNA"/>
</dbReference>
<gene>
    <name evidence="2" type="ORF">ACFQE1_15175</name>
</gene>
<evidence type="ECO:0000313" key="2">
    <source>
        <dbReference type="EMBL" id="MFC6725684.1"/>
    </source>
</evidence>
<proteinExistence type="predicted"/>
<dbReference type="Proteomes" id="UP001596328">
    <property type="component" value="Unassembled WGS sequence"/>
</dbReference>
<name>A0ABD5S1W6_9EURY</name>
<sequence length="113" mass="11956">MFDDAISGLPDVFCADVSLPNPSSLVSRATAMDATDLIGSHDADADRTSTPLCSDGGYDPDRDAARERDRVYDAGLVVRLEADGVLFHEGDGRTTGRWIAADRAAVVSLGEVD</sequence>
<keyword evidence="3" id="KW-1185">Reference proteome</keyword>
<feature type="region of interest" description="Disordered" evidence="1">
    <location>
        <begin position="40"/>
        <end position="65"/>
    </location>
</feature>
<evidence type="ECO:0000313" key="3">
    <source>
        <dbReference type="Proteomes" id="UP001596328"/>
    </source>
</evidence>
<comment type="caution">
    <text evidence="2">The sequence shown here is derived from an EMBL/GenBank/DDBJ whole genome shotgun (WGS) entry which is preliminary data.</text>
</comment>